<evidence type="ECO:0000256" key="1">
    <source>
        <dbReference type="SAM" id="SignalP"/>
    </source>
</evidence>
<keyword evidence="1" id="KW-0732">Signal</keyword>
<organism evidence="2 3">
    <name type="scientific">Neolewinella aquimaris</name>
    <dbReference type="NCBI Taxonomy" id="1835722"/>
    <lineage>
        <taxon>Bacteria</taxon>
        <taxon>Pseudomonadati</taxon>
        <taxon>Bacteroidota</taxon>
        <taxon>Saprospiria</taxon>
        <taxon>Saprospirales</taxon>
        <taxon>Lewinellaceae</taxon>
        <taxon>Neolewinella</taxon>
    </lineage>
</organism>
<dbReference type="EMBL" id="JACIFF010000010">
    <property type="protein sequence ID" value="MBB4080920.1"/>
    <property type="molecule type" value="Genomic_DNA"/>
</dbReference>
<proteinExistence type="predicted"/>
<sequence>MKLFTSLLLLLLLNACGSGDSAAERASEDATLAAQEAAYQSMMDGHDRVMPLMGKITQAQRTITEQLAAGGVTEEYRDLLLAANEQLEDANDGMMNWMNGIRPLDELRAEMKADNMMEHVKEQTASIAQIEADMKASLANAERILNDEIHDHGDGTDHEHK</sequence>
<gene>
    <name evidence="2" type="ORF">GGR28_003559</name>
</gene>
<evidence type="ECO:0000313" key="3">
    <source>
        <dbReference type="Proteomes" id="UP000576209"/>
    </source>
</evidence>
<dbReference type="RefSeq" id="WP_183497144.1">
    <property type="nucleotide sequence ID" value="NZ_JACIFF010000010.1"/>
</dbReference>
<evidence type="ECO:0000313" key="2">
    <source>
        <dbReference type="EMBL" id="MBB4080920.1"/>
    </source>
</evidence>
<accession>A0A840E7A6</accession>
<comment type="caution">
    <text evidence="2">The sequence shown here is derived from an EMBL/GenBank/DDBJ whole genome shotgun (WGS) entry which is preliminary data.</text>
</comment>
<feature type="chain" id="PRO_5032540325" evidence="1">
    <location>
        <begin position="23"/>
        <end position="161"/>
    </location>
</feature>
<reference evidence="2 3" key="1">
    <citation type="submission" date="2020-08" db="EMBL/GenBank/DDBJ databases">
        <title>Genomic Encyclopedia of Type Strains, Phase IV (KMG-IV): sequencing the most valuable type-strain genomes for metagenomic binning, comparative biology and taxonomic classification.</title>
        <authorList>
            <person name="Goeker M."/>
        </authorList>
    </citation>
    <scope>NUCLEOTIDE SEQUENCE [LARGE SCALE GENOMIC DNA]</scope>
    <source>
        <strain evidence="2 3">DSM 105137</strain>
    </source>
</reference>
<keyword evidence="3" id="KW-1185">Reference proteome</keyword>
<feature type="signal peptide" evidence="1">
    <location>
        <begin position="1"/>
        <end position="22"/>
    </location>
</feature>
<dbReference type="AlphaFoldDB" id="A0A840E7A6"/>
<dbReference type="Proteomes" id="UP000576209">
    <property type="component" value="Unassembled WGS sequence"/>
</dbReference>
<name>A0A840E7A6_9BACT</name>
<protein>
    <submittedName>
        <fullName evidence="2">Uncharacterized protein</fullName>
    </submittedName>
</protein>